<dbReference type="AlphaFoldDB" id="A0A0E0K8Z1"/>
<evidence type="ECO:0000313" key="2">
    <source>
        <dbReference type="EnsemblPlants" id="OPUNC03G03960.1"/>
    </source>
</evidence>
<feature type="compositionally biased region" description="Basic and acidic residues" evidence="1">
    <location>
        <begin position="91"/>
        <end position="101"/>
    </location>
</feature>
<keyword evidence="3" id="KW-1185">Reference proteome</keyword>
<dbReference type="Proteomes" id="UP000026962">
    <property type="component" value="Chromosome 3"/>
</dbReference>
<reference evidence="2" key="1">
    <citation type="submission" date="2015-04" db="UniProtKB">
        <authorList>
            <consortium name="EnsemblPlants"/>
        </authorList>
    </citation>
    <scope>IDENTIFICATION</scope>
</reference>
<accession>A0A0E0K8Z1</accession>
<dbReference type="HOGENOM" id="CLU_2137545_0_0_1"/>
<proteinExistence type="predicted"/>
<evidence type="ECO:0000256" key="1">
    <source>
        <dbReference type="SAM" id="MobiDB-lite"/>
    </source>
</evidence>
<organism evidence="2">
    <name type="scientific">Oryza punctata</name>
    <name type="common">Red rice</name>
    <dbReference type="NCBI Taxonomy" id="4537"/>
    <lineage>
        <taxon>Eukaryota</taxon>
        <taxon>Viridiplantae</taxon>
        <taxon>Streptophyta</taxon>
        <taxon>Embryophyta</taxon>
        <taxon>Tracheophyta</taxon>
        <taxon>Spermatophyta</taxon>
        <taxon>Magnoliopsida</taxon>
        <taxon>Liliopsida</taxon>
        <taxon>Poales</taxon>
        <taxon>Poaceae</taxon>
        <taxon>BOP clade</taxon>
        <taxon>Oryzoideae</taxon>
        <taxon>Oryzeae</taxon>
        <taxon>Oryzinae</taxon>
        <taxon>Oryza</taxon>
    </lineage>
</organism>
<dbReference type="EnsemblPlants" id="OPUNC03G03960.1">
    <property type="protein sequence ID" value="OPUNC03G03960.1"/>
    <property type="gene ID" value="OPUNC03G03960"/>
</dbReference>
<feature type="compositionally biased region" description="Polar residues" evidence="1">
    <location>
        <begin position="9"/>
        <end position="19"/>
    </location>
</feature>
<reference evidence="2" key="2">
    <citation type="submission" date="2018-05" db="EMBL/GenBank/DDBJ databases">
        <title>OpunRS2 (Oryza punctata Reference Sequence Version 2).</title>
        <authorList>
            <person name="Zhang J."/>
            <person name="Kudrna D."/>
            <person name="Lee S."/>
            <person name="Talag J."/>
            <person name="Welchert J."/>
            <person name="Wing R.A."/>
        </authorList>
    </citation>
    <scope>NUCLEOTIDE SEQUENCE [LARGE SCALE GENOMIC DNA]</scope>
</reference>
<evidence type="ECO:0000313" key="3">
    <source>
        <dbReference type="Proteomes" id="UP000026962"/>
    </source>
</evidence>
<dbReference type="Gramene" id="OPUNC03G03960.1">
    <property type="protein sequence ID" value="OPUNC03G03960.1"/>
    <property type="gene ID" value="OPUNC03G03960"/>
</dbReference>
<sequence>MANRGGDTGETTRSRTSPQKSPPLPRPRPRRRERAPNAQQRNWSKHGQRVARLSTPLLAARESRGGQGEADGGARRISPSPTSGGGGRGRRGGEEWGEREISPSSAASERGLR</sequence>
<protein>
    <submittedName>
        <fullName evidence="2">Uncharacterized protein</fullName>
    </submittedName>
</protein>
<name>A0A0E0K8Z1_ORYPU</name>
<feature type="region of interest" description="Disordered" evidence="1">
    <location>
        <begin position="1"/>
        <end position="113"/>
    </location>
</feature>